<dbReference type="Proteomes" id="UP000824023">
    <property type="component" value="Unassembled WGS sequence"/>
</dbReference>
<dbReference type="AlphaFoldDB" id="A0A9D2A7A5"/>
<feature type="chain" id="PRO_5039030479" evidence="2">
    <location>
        <begin position="21"/>
        <end position="679"/>
    </location>
</feature>
<evidence type="ECO:0000313" key="4">
    <source>
        <dbReference type="Proteomes" id="UP000824023"/>
    </source>
</evidence>
<dbReference type="EMBL" id="DXCK01000016">
    <property type="protein sequence ID" value="HIZ00825.1"/>
    <property type="molecule type" value="Genomic_DNA"/>
</dbReference>
<reference evidence="3" key="1">
    <citation type="journal article" date="2021" name="PeerJ">
        <title>Extensive microbial diversity within the chicken gut microbiome revealed by metagenomics and culture.</title>
        <authorList>
            <person name="Gilroy R."/>
            <person name="Ravi A."/>
            <person name="Getino M."/>
            <person name="Pursley I."/>
            <person name="Horton D.L."/>
            <person name="Alikhan N.F."/>
            <person name="Baker D."/>
            <person name="Gharbi K."/>
            <person name="Hall N."/>
            <person name="Watson M."/>
            <person name="Adriaenssens E.M."/>
            <person name="Foster-Nyarko E."/>
            <person name="Jarju S."/>
            <person name="Secka A."/>
            <person name="Antonio M."/>
            <person name="Oren A."/>
            <person name="Chaudhuri R.R."/>
            <person name="La Ragione R."/>
            <person name="Hildebrand F."/>
            <person name="Pallen M.J."/>
        </authorList>
    </citation>
    <scope>NUCLEOTIDE SEQUENCE</scope>
    <source>
        <strain evidence="3">ChiHjej12B11-24981</strain>
    </source>
</reference>
<gene>
    <name evidence="3" type="ORF">H9819_01045</name>
</gene>
<organism evidence="3 4">
    <name type="scientific">Candidatus Bacteroides merdipullorum</name>
    <dbReference type="NCBI Taxonomy" id="2838474"/>
    <lineage>
        <taxon>Bacteria</taxon>
        <taxon>Pseudomonadati</taxon>
        <taxon>Bacteroidota</taxon>
        <taxon>Bacteroidia</taxon>
        <taxon>Bacteroidales</taxon>
        <taxon>Bacteroidaceae</taxon>
        <taxon>Bacteroides</taxon>
    </lineage>
</organism>
<protein>
    <submittedName>
        <fullName evidence="3">Uncharacterized protein</fullName>
    </submittedName>
</protein>
<evidence type="ECO:0000313" key="3">
    <source>
        <dbReference type="EMBL" id="HIZ00825.1"/>
    </source>
</evidence>
<dbReference type="PROSITE" id="PS51257">
    <property type="entry name" value="PROKAR_LIPOPROTEIN"/>
    <property type="match status" value="1"/>
</dbReference>
<sequence length="679" mass="74500">MRKINALLLALMAFVGLTWTSCTDTVDYTPAGGVEGAGVYFPTSVRTSYELEGEEGETALSGSITLAVMRTDSVGALDAALTATFSEGGESVFSVPATVSFADGKNTSSLTIDYANLTQGPSYNITLTFAEGTPYSNSTLTLTVSWPEEIVYTWEVVSENAIYKDNLFSMYGASAYEITGITVEKAEGYELYRFKSPYNNEYMDLMWGEPNLFPGDFEYPYIIVDGETYEGKYYIAPTALGFKMTDGEGVSFDTSWNTFGSIAGNLSTSSGPIGPDDTTYPLGSYDSKKKLFDLGAVYHNLGGYGFFILEAGNFTLALDPALLSPDYDRDYTWKAVPEATGFFTSELMGESWMQAVEQSEEDETFYRMPNLYSNVEKAHFYFHVDMETGEVTIPRGQDTGLTTFGNKVYLEGTPNRSSYDLETGTLTLGLTLYLADEDGKNIADLQEVTETFLWGQSEFDQLQKGTDIADYVGNWVVSLTDGSAGGQIPVSITQIAANALAVQGLTAGMMGDYDDTMLLSYDKETGWVRFDYQQVAGFAGYSVFVVAYNSETGEFSDEGLIGGLDKAGNLKFLNDESNEGKYDAMVYMATDGQQPLYLTGYWNNLVWAPYSTSAQQASFNRTSALSFQKVEQGFVPRRTYKTELNIQPKPRTNKSNGTNRVSFDSSLMGGANTTFSMTR</sequence>
<reference evidence="3" key="2">
    <citation type="submission" date="2021-04" db="EMBL/GenBank/DDBJ databases">
        <authorList>
            <person name="Gilroy R."/>
        </authorList>
    </citation>
    <scope>NUCLEOTIDE SEQUENCE</scope>
    <source>
        <strain evidence="3">ChiHjej12B11-24981</strain>
    </source>
</reference>
<evidence type="ECO:0000256" key="2">
    <source>
        <dbReference type="SAM" id="SignalP"/>
    </source>
</evidence>
<proteinExistence type="predicted"/>
<comment type="caution">
    <text evidence="3">The sequence shown here is derived from an EMBL/GenBank/DDBJ whole genome shotgun (WGS) entry which is preliminary data.</text>
</comment>
<feature type="compositionally biased region" description="Polar residues" evidence="1">
    <location>
        <begin position="653"/>
        <end position="666"/>
    </location>
</feature>
<feature type="region of interest" description="Disordered" evidence="1">
    <location>
        <begin position="647"/>
        <end position="666"/>
    </location>
</feature>
<evidence type="ECO:0000256" key="1">
    <source>
        <dbReference type="SAM" id="MobiDB-lite"/>
    </source>
</evidence>
<accession>A0A9D2A7A5</accession>
<keyword evidence="2" id="KW-0732">Signal</keyword>
<name>A0A9D2A7A5_9BACE</name>
<feature type="signal peptide" evidence="2">
    <location>
        <begin position="1"/>
        <end position="20"/>
    </location>
</feature>